<evidence type="ECO:0000313" key="2">
    <source>
        <dbReference type="Proteomes" id="UP000092504"/>
    </source>
</evidence>
<accession>A0A1B8P1T5</accession>
<dbReference type="AlphaFoldDB" id="A0A1B8P1T5"/>
<sequence>MSFPILALESRGGLASSSNLADFLSRCREREAYRRAMERGGEFSVV</sequence>
<gene>
    <name evidence="1" type="ORF">A8U91_00587</name>
</gene>
<comment type="caution">
    <text evidence="1">The sequence shown here is derived from an EMBL/GenBank/DDBJ whole genome shotgun (WGS) entry which is preliminary data.</text>
</comment>
<name>A0A1B8P1T5_HALEL</name>
<reference evidence="1 2" key="1">
    <citation type="submission" date="2016-06" db="EMBL/GenBank/DDBJ databases">
        <title>Genome sequence of halotolerant plant growth promoting strain of Halomonas elongata HEK1 isolated from salterns of Rann of Kutch, Gujarat, India.</title>
        <authorList>
            <person name="Gaba S."/>
            <person name="Singh R.N."/>
            <person name="Abrol S."/>
            <person name="Kaushik R."/>
            <person name="Saxena A.K."/>
        </authorList>
    </citation>
    <scope>NUCLEOTIDE SEQUENCE [LARGE SCALE GENOMIC DNA]</scope>
    <source>
        <strain evidence="1 2">HEK1</strain>
    </source>
</reference>
<dbReference type="EMBL" id="MAJD01000001">
    <property type="protein sequence ID" value="OBX36246.1"/>
    <property type="molecule type" value="Genomic_DNA"/>
</dbReference>
<dbReference type="Proteomes" id="UP000092504">
    <property type="component" value="Unassembled WGS sequence"/>
</dbReference>
<organism evidence="1 2">
    <name type="scientific">Halomonas elongata</name>
    <dbReference type="NCBI Taxonomy" id="2746"/>
    <lineage>
        <taxon>Bacteria</taxon>
        <taxon>Pseudomonadati</taxon>
        <taxon>Pseudomonadota</taxon>
        <taxon>Gammaproteobacteria</taxon>
        <taxon>Oceanospirillales</taxon>
        <taxon>Halomonadaceae</taxon>
        <taxon>Halomonas</taxon>
    </lineage>
</organism>
<evidence type="ECO:0000313" key="1">
    <source>
        <dbReference type="EMBL" id="OBX36246.1"/>
    </source>
</evidence>
<proteinExistence type="predicted"/>
<protein>
    <submittedName>
        <fullName evidence="1">Uncharacterized protein</fullName>
    </submittedName>
</protein>